<comment type="similarity">
    <text evidence="2">Belongs to the alternative oxidase family.</text>
</comment>
<evidence type="ECO:0000256" key="1">
    <source>
        <dbReference type="ARBA" id="ARBA00004273"/>
    </source>
</evidence>
<accession>A0A7S4PMV6</accession>
<keyword evidence="11" id="KW-0560">Oxidoreductase</keyword>
<evidence type="ECO:0008006" key="18">
    <source>
        <dbReference type="Google" id="ProtNLM"/>
    </source>
</evidence>
<evidence type="ECO:0000256" key="2">
    <source>
        <dbReference type="ARBA" id="ARBA00008388"/>
    </source>
</evidence>
<feature type="binding site" evidence="16">
    <location>
        <position position="296"/>
    </location>
    <ligand>
        <name>Fe cation</name>
        <dbReference type="ChEBI" id="CHEBI:24875"/>
        <label>2</label>
    </ligand>
</feature>
<keyword evidence="12 16" id="KW-0408">Iron</keyword>
<evidence type="ECO:0000256" key="3">
    <source>
        <dbReference type="ARBA" id="ARBA00022448"/>
    </source>
</evidence>
<protein>
    <recommendedName>
        <fullName evidence="18">Alternative oxidase</fullName>
    </recommendedName>
</protein>
<feature type="binding site" evidence="16">
    <location>
        <position position="188"/>
    </location>
    <ligand>
        <name>Fe cation</name>
        <dbReference type="ChEBI" id="CHEBI:24875"/>
        <label>2</label>
    </ligand>
</feature>
<reference evidence="17" key="1">
    <citation type="submission" date="2021-01" db="EMBL/GenBank/DDBJ databases">
        <authorList>
            <person name="Corre E."/>
            <person name="Pelletier E."/>
            <person name="Niang G."/>
            <person name="Scheremetjew M."/>
            <person name="Finn R."/>
            <person name="Kale V."/>
            <person name="Holt S."/>
            <person name="Cochrane G."/>
            <person name="Meng A."/>
            <person name="Brown T."/>
            <person name="Cohen L."/>
        </authorList>
    </citation>
    <scope>NUCLEOTIDE SEQUENCE</scope>
    <source>
        <strain evidence="17">SoJaBio B1-5/56/2</strain>
    </source>
</reference>
<dbReference type="CDD" id="cd01053">
    <property type="entry name" value="AOX"/>
    <property type="match status" value="1"/>
</dbReference>
<dbReference type="PANTHER" id="PTHR31803">
    <property type="entry name" value="ALTERNATIVE OXIDASE"/>
    <property type="match status" value="1"/>
</dbReference>
<keyword evidence="4" id="KW-0679">Respiratory chain</keyword>
<evidence type="ECO:0000256" key="5">
    <source>
        <dbReference type="ARBA" id="ARBA00022692"/>
    </source>
</evidence>
<evidence type="ECO:0000256" key="13">
    <source>
        <dbReference type="ARBA" id="ARBA00023128"/>
    </source>
</evidence>
<sequence length="323" mass="36337">MMMSYPLARGLTSSLRPALALASSTLPQQQQLLSTTTPLPSSTFFSRSFSSSPLLSNTTTTEINAVPPTTPSKSIHKLGVEEWAPSEHVIWTQEEMEGVQQTHKEPVKPWDHLAFTGTKVVRAFFDVASGYSFGPITEKKLLRRIVFLETVAGIPGMVAGSLRHLKSLRRIERDMGWIQTLLDEAENERMHLLVFREIARPSIFTKAAVFFSQIIAWNAFFSFYLIAPKACHRFVGYIEEEAVHTYTGALNLLREGKLPLWQNKPCPPAGIEYWGLKKDATMEDLLLAVRADEAHHRDVNHMFADIQPTDPNPMAKRPLPKTP</sequence>
<feature type="binding site" evidence="16">
    <location>
        <position position="293"/>
    </location>
    <ligand>
        <name>Fe cation</name>
        <dbReference type="ChEBI" id="CHEBI:24875"/>
        <label>2</label>
    </ligand>
</feature>
<dbReference type="FunFam" id="1.20.1260.140:FF:000002">
    <property type="entry name" value="Alternative oxidase"/>
    <property type="match status" value="1"/>
</dbReference>
<feature type="binding site" evidence="16">
    <location>
        <position position="191"/>
    </location>
    <ligand>
        <name>Fe cation</name>
        <dbReference type="ChEBI" id="CHEBI:24875"/>
        <label>1</label>
    </ligand>
</feature>
<dbReference type="Pfam" id="PF01786">
    <property type="entry name" value="AOX"/>
    <property type="match status" value="1"/>
</dbReference>
<keyword evidence="7" id="KW-0999">Mitochondrion inner membrane</keyword>
<keyword evidence="10" id="KW-1133">Transmembrane helix</keyword>
<comment type="cofactor">
    <cofactor evidence="16">
        <name>Fe cation</name>
        <dbReference type="ChEBI" id="CHEBI:24875"/>
    </cofactor>
    <text evidence="16">Binds 2 iron ions per subunit.</text>
</comment>
<evidence type="ECO:0000256" key="8">
    <source>
        <dbReference type="ARBA" id="ARBA00022946"/>
    </source>
</evidence>
<dbReference type="EMBL" id="HBKR01039650">
    <property type="protein sequence ID" value="CAE2340172.1"/>
    <property type="molecule type" value="Transcribed_RNA"/>
</dbReference>
<evidence type="ECO:0000256" key="11">
    <source>
        <dbReference type="ARBA" id="ARBA00023002"/>
    </source>
</evidence>
<evidence type="ECO:0000256" key="16">
    <source>
        <dbReference type="PIRSR" id="PIRSR005229-1"/>
    </source>
</evidence>
<feature type="binding site" evidence="16">
    <location>
        <position position="149"/>
    </location>
    <ligand>
        <name>Fe cation</name>
        <dbReference type="ChEBI" id="CHEBI:24875"/>
        <label>1</label>
    </ligand>
</feature>
<comment type="subcellular location">
    <subcellularLocation>
        <location evidence="1">Mitochondrion inner membrane</location>
    </subcellularLocation>
</comment>
<evidence type="ECO:0000256" key="10">
    <source>
        <dbReference type="ARBA" id="ARBA00022989"/>
    </source>
</evidence>
<evidence type="ECO:0000313" key="17">
    <source>
        <dbReference type="EMBL" id="CAE2340172.1"/>
    </source>
</evidence>
<dbReference type="InterPro" id="IPR038659">
    <property type="entry name" value="AOX_sf"/>
</dbReference>
<dbReference type="PIRSF" id="PIRSF005229">
    <property type="entry name" value="AOX"/>
    <property type="match status" value="1"/>
</dbReference>
<dbReference type="GO" id="GO:0009916">
    <property type="term" value="F:alternative oxidase activity"/>
    <property type="evidence" value="ECO:0007669"/>
    <property type="project" value="InterPro"/>
</dbReference>
<organism evidence="17">
    <name type="scientific">Paramoeba aestuarina</name>
    <dbReference type="NCBI Taxonomy" id="180227"/>
    <lineage>
        <taxon>Eukaryota</taxon>
        <taxon>Amoebozoa</taxon>
        <taxon>Discosea</taxon>
        <taxon>Flabellinia</taxon>
        <taxon>Dactylopodida</taxon>
        <taxon>Paramoebidae</taxon>
        <taxon>Paramoeba</taxon>
    </lineage>
</organism>
<evidence type="ECO:0000256" key="12">
    <source>
        <dbReference type="ARBA" id="ARBA00023004"/>
    </source>
</evidence>
<evidence type="ECO:0000256" key="14">
    <source>
        <dbReference type="ARBA" id="ARBA00023136"/>
    </source>
</evidence>
<evidence type="ECO:0000256" key="6">
    <source>
        <dbReference type="ARBA" id="ARBA00022723"/>
    </source>
</evidence>
<keyword evidence="13" id="KW-0496">Mitochondrion</keyword>
<dbReference type="PANTHER" id="PTHR31803:SF3">
    <property type="entry name" value="ALTERNATIVE OXIDASE"/>
    <property type="match status" value="1"/>
</dbReference>
<comment type="function">
    <text evidence="15">Catalyzes cyanide-resistant oxygen consumption. May increase respiration when the cytochrome respiratory pathway is restricted, or in response to low temperatures.</text>
</comment>
<name>A0A7S4PMV6_9EUKA</name>
<dbReference type="GO" id="GO:0005743">
    <property type="term" value="C:mitochondrial inner membrane"/>
    <property type="evidence" value="ECO:0007669"/>
    <property type="project" value="UniProtKB-SubCell"/>
</dbReference>
<evidence type="ECO:0000256" key="4">
    <source>
        <dbReference type="ARBA" id="ARBA00022660"/>
    </source>
</evidence>
<dbReference type="GO" id="GO:0046872">
    <property type="term" value="F:metal ion binding"/>
    <property type="evidence" value="ECO:0007669"/>
    <property type="project" value="UniProtKB-KW"/>
</dbReference>
<keyword evidence="14" id="KW-0472">Membrane</keyword>
<dbReference type="InterPro" id="IPR002680">
    <property type="entry name" value="AOX"/>
</dbReference>
<keyword evidence="8" id="KW-0809">Transit peptide</keyword>
<evidence type="ECO:0000256" key="9">
    <source>
        <dbReference type="ARBA" id="ARBA00022982"/>
    </source>
</evidence>
<dbReference type="GO" id="GO:0010230">
    <property type="term" value="P:alternative respiration"/>
    <property type="evidence" value="ECO:0007669"/>
    <property type="project" value="TreeGrafter"/>
</dbReference>
<proteinExistence type="inferred from homology"/>
<keyword evidence="3" id="KW-0813">Transport</keyword>
<evidence type="ECO:0000256" key="15">
    <source>
        <dbReference type="ARBA" id="ARBA00025285"/>
    </source>
</evidence>
<evidence type="ECO:0000256" key="7">
    <source>
        <dbReference type="ARBA" id="ARBA00022792"/>
    </source>
</evidence>
<feature type="binding site" evidence="16">
    <location>
        <position position="188"/>
    </location>
    <ligand>
        <name>Fe cation</name>
        <dbReference type="ChEBI" id="CHEBI:24875"/>
        <label>1</label>
    </ligand>
</feature>
<feature type="binding site" evidence="16">
    <location>
        <position position="293"/>
    </location>
    <ligand>
        <name>Fe cation</name>
        <dbReference type="ChEBI" id="CHEBI:24875"/>
        <label>1</label>
    </ligand>
</feature>
<dbReference type="AlphaFoldDB" id="A0A7S4PMV6"/>
<feature type="binding site" evidence="16">
    <location>
        <position position="239"/>
    </location>
    <ligand>
        <name>Fe cation</name>
        <dbReference type="ChEBI" id="CHEBI:24875"/>
        <label>2</label>
    </ligand>
</feature>
<dbReference type="Gene3D" id="1.20.1260.140">
    <property type="entry name" value="Alternative oxidase"/>
    <property type="match status" value="1"/>
</dbReference>
<keyword evidence="9" id="KW-0249">Electron transport</keyword>
<keyword evidence="6 16" id="KW-0479">Metal-binding</keyword>
<gene>
    <name evidence="17" type="ORF">NAES01612_LOCUS25872</name>
</gene>
<keyword evidence="5" id="KW-0812">Transmembrane</keyword>